<dbReference type="EMBL" id="JAGRRH010000020">
    <property type="protein sequence ID" value="KAG7348680.1"/>
    <property type="molecule type" value="Genomic_DNA"/>
</dbReference>
<accession>A0A9K3P7R3</accession>
<name>A0A9K3P7R3_9STRA</name>
<proteinExistence type="predicted"/>
<keyword evidence="3" id="KW-1185">Reference proteome</keyword>
<protein>
    <submittedName>
        <fullName evidence="1">Uncharacterized protein</fullName>
    </submittedName>
</protein>
<evidence type="ECO:0000313" key="3">
    <source>
        <dbReference type="Proteomes" id="UP000693970"/>
    </source>
</evidence>
<reference evidence="1" key="1">
    <citation type="journal article" date="2021" name="Sci. Rep.">
        <title>Diploid genomic architecture of Nitzschia inconspicua, an elite biomass production diatom.</title>
        <authorList>
            <person name="Oliver A."/>
            <person name="Podell S."/>
            <person name="Pinowska A."/>
            <person name="Traller J.C."/>
            <person name="Smith S.R."/>
            <person name="McClure R."/>
            <person name="Beliaev A."/>
            <person name="Bohutskyi P."/>
            <person name="Hill E.A."/>
            <person name="Rabines A."/>
            <person name="Zheng H."/>
            <person name="Allen L.Z."/>
            <person name="Kuo A."/>
            <person name="Grigoriev I.V."/>
            <person name="Allen A.E."/>
            <person name="Hazlebeck D."/>
            <person name="Allen E.E."/>
        </authorList>
    </citation>
    <scope>NUCLEOTIDE SEQUENCE</scope>
    <source>
        <strain evidence="1">Hildebrandi</strain>
    </source>
</reference>
<dbReference type="AlphaFoldDB" id="A0A9K3P7R3"/>
<organism evidence="1 3">
    <name type="scientific">Nitzschia inconspicua</name>
    <dbReference type="NCBI Taxonomy" id="303405"/>
    <lineage>
        <taxon>Eukaryota</taxon>
        <taxon>Sar</taxon>
        <taxon>Stramenopiles</taxon>
        <taxon>Ochrophyta</taxon>
        <taxon>Bacillariophyta</taxon>
        <taxon>Bacillariophyceae</taxon>
        <taxon>Bacillariophycidae</taxon>
        <taxon>Bacillariales</taxon>
        <taxon>Bacillariaceae</taxon>
        <taxon>Nitzschia</taxon>
    </lineage>
</organism>
<evidence type="ECO:0000313" key="2">
    <source>
        <dbReference type="EMBL" id="KAG7348680.1"/>
    </source>
</evidence>
<evidence type="ECO:0000313" key="1">
    <source>
        <dbReference type="EMBL" id="KAG7337182.1"/>
    </source>
</evidence>
<dbReference type="EMBL" id="JAGRRH010000092">
    <property type="protein sequence ID" value="KAG7337182.1"/>
    <property type="molecule type" value="Genomic_DNA"/>
</dbReference>
<reference evidence="1" key="2">
    <citation type="submission" date="2021-04" db="EMBL/GenBank/DDBJ databases">
        <authorList>
            <person name="Podell S."/>
        </authorList>
    </citation>
    <scope>NUCLEOTIDE SEQUENCE</scope>
    <source>
        <strain evidence="1">Hildebrandi</strain>
    </source>
</reference>
<comment type="caution">
    <text evidence="1">The sequence shown here is derived from an EMBL/GenBank/DDBJ whole genome shotgun (WGS) entry which is preliminary data.</text>
</comment>
<gene>
    <name evidence="2" type="ORF">IV203_017385</name>
    <name evidence="1" type="ORF">IV203_017572</name>
</gene>
<sequence>MSCTPTQANGPCNLLDVFPQELVDSVTGVTLGNLPGFGFTFEGQTTSARSVHMSIWSDDGRALLVDNLDGKAIEPD</sequence>
<dbReference type="Proteomes" id="UP000693970">
    <property type="component" value="Unassembled WGS sequence"/>
</dbReference>